<dbReference type="GeneID" id="18936647"/>
<dbReference type="OrthoDB" id="2506642at2759"/>
<feature type="transmembrane region" description="Helical" evidence="1">
    <location>
        <begin position="256"/>
        <end position="280"/>
    </location>
</feature>
<feature type="transmembrane region" description="Helical" evidence="1">
    <location>
        <begin position="292"/>
        <end position="313"/>
    </location>
</feature>
<dbReference type="Proteomes" id="UP000001072">
    <property type="component" value="Unassembled WGS sequence"/>
</dbReference>
<keyword evidence="3" id="KW-1185">Reference proteome</keyword>
<dbReference type="HOGENOM" id="CLU_836977_0_0_1"/>
<evidence type="ECO:0000313" key="2">
    <source>
        <dbReference type="EMBL" id="EGG10655.1"/>
    </source>
</evidence>
<keyword evidence="1" id="KW-0812">Transmembrane</keyword>
<protein>
    <submittedName>
        <fullName evidence="2">Uncharacterized protein</fullName>
    </submittedName>
</protein>
<proteinExistence type="predicted"/>
<dbReference type="VEuPathDB" id="FungiDB:MELLADRAFT_93654"/>
<dbReference type="RefSeq" id="XP_007406124.1">
    <property type="nucleotide sequence ID" value="XM_007406062.1"/>
</dbReference>
<evidence type="ECO:0000313" key="3">
    <source>
        <dbReference type="Proteomes" id="UP000001072"/>
    </source>
</evidence>
<dbReference type="KEGG" id="mlr:MELLADRAFT_93654"/>
<feature type="transmembrane region" description="Helical" evidence="1">
    <location>
        <begin position="85"/>
        <end position="112"/>
    </location>
</feature>
<evidence type="ECO:0000256" key="1">
    <source>
        <dbReference type="SAM" id="Phobius"/>
    </source>
</evidence>
<keyword evidence="1" id="KW-0472">Membrane</keyword>
<name>F4RA03_MELLP</name>
<accession>F4RA03</accession>
<sequence length="332" mass="37411">MVAYPFVEKSGSRGKNFWLVRKCHAEHSTAKQPYLVLNGGISLAICQLLGSIIFEIFIVLSVLVRKHPDRNYAPYQAFCQISMWLPVEAIVVFKTGFCGFLASAFSALYVCISTSNQERPSFFLSPTVYNSLLVIIPVYATIQAISWAIAGFLIVSRQLQTFAILLQTLSDASQNWQKIHLITPEDLKSVSQAYTQTTNFADRRFYVRRGSTLSWLPISIGLLCNKEDRFTLLSILPQFTMPANTTLAATQRDYRLLLWHCVFMSFCLIYNTGVGLWFLFSDQSNWHASGEPISLGGGFFLTIGMIFQSRLVIGQGQNQVGHQEREKQLNSS</sequence>
<dbReference type="EMBL" id="GL883094">
    <property type="protein sequence ID" value="EGG10655.1"/>
    <property type="molecule type" value="Genomic_DNA"/>
</dbReference>
<dbReference type="AlphaFoldDB" id="F4RA03"/>
<dbReference type="InParanoid" id="F4RA03"/>
<feature type="transmembrane region" description="Helical" evidence="1">
    <location>
        <begin position="132"/>
        <end position="155"/>
    </location>
</feature>
<reference evidence="3" key="1">
    <citation type="journal article" date="2011" name="Proc. Natl. Acad. Sci. U.S.A.">
        <title>Obligate biotrophy features unraveled by the genomic analysis of rust fungi.</title>
        <authorList>
            <person name="Duplessis S."/>
            <person name="Cuomo C.A."/>
            <person name="Lin Y.-C."/>
            <person name="Aerts A."/>
            <person name="Tisserant E."/>
            <person name="Veneault-Fourrey C."/>
            <person name="Joly D.L."/>
            <person name="Hacquard S."/>
            <person name="Amselem J."/>
            <person name="Cantarel B.L."/>
            <person name="Chiu R."/>
            <person name="Coutinho P.M."/>
            <person name="Feau N."/>
            <person name="Field M."/>
            <person name="Frey P."/>
            <person name="Gelhaye E."/>
            <person name="Goldberg J."/>
            <person name="Grabherr M.G."/>
            <person name="Kodira C.D."/>
            <person name="Kohler A."/>
            <person name="Kuees U."/>
            <person name="Lindquist E.A."/>
            <person name="Lucas S.M."/>
            <person name="Mago R."/>
            <person name="Mauceli E."/>
            <person name="Morin E."/>
            <person name="Murat C."/>
            <person name="Pangilinan J.L."/>
            <person name="Park R."/>
            <person name="Pearson M."/>
            <person name="Quesneville H."/>
            <person name="Rouhier N."/>
            <person name="Sakthikumar S."/>
            <person name="Salamov A.A."/>
            <person name="Schmutz J."/>
            <person name="Selles B."/>
            <person name="Shapiro H."/>
            <person name="Tanguay P."/>
            <person name="Tuskan G.A."/>
            <person name="Henrissat B."/>
            <person name="Van de Peer Y."/>
            <person name="Rouze P."/>
            <person name="Ellis J.G."/>
            <person name="Dodds P.N."/>
            <person name="Schein J.E."/>
            <person name="Zhong S."/>
            <person name="Hamelin R.C."/>
            <person name="Grigoriev I.V."/>
            <person name="Szabo L.J."/>
            <person name="Martin F."/>
        </authorList>
    </citation>
    <scope>NUCLEOTIDE SEQUENCE [LARGE SCALE GENOMIC DNA]</scope>
    <source>
        <strain evidence="3">98AG31 / pathotype 3-4-7</strain>
    </source>
</reference>
<feature type="transmembrane region" description="Helical" evidence="1">
    <location>
        <begin position="41"/>
        <end position="64"/>
    </location>
</feature>
<keyword evidence="1" id="KW-1133">Transmembrane helix</keyword>
<gene>
    <name evidence="2" type="ORF">MELLADRAFT_93654</name>
</gene>
<organism evidence="3">
    <name type="scientific">Melampsora larici-populina (strain 98AG31 / pathotype 3-4-7)</name>
    <name type="common">Poplar leaf rust fungus</name>
    <dbReference type="NCBI Taxonomy" id="747676"/>
    <lineage>
        <taxon>Eukaryota</taxon>
        <taxon>Fungi</taxon>
        <taxon>Dikarya</taxon>
        <taxon>Basidiomycota</taxon>
        <taxon>Pucciniomycotina</taxon>
        <taxon>Pucciniomycetes</taxon>
        <taxon>Pucciniales</taxon>
        <taxon>Melampsoraceae</taxon>
        <taxon>Melampsora</taxon>
    </lineage>
</organism>